<feature type="compositionally biased region" description="Low complexity" evidence="1">
    <location>
        <begin position="73"/>
        <end position="113"/>
    </location>
</feature>
<feature type="region of interest" description="Disordered" evidence="1">
    <location>
        <begin position="1"/>
        <end position="113"/>
    </location>
</feature>
<accession>A0ABR6GMH2</accession>
<evidence type="ECO:0000313" key="2">
    <source>
        <dbReference type="EMBL" id="MBB3193313.1"/>
    </source>
</evidence>
<keyword evidence="3" id="KW-1185">Reference proteome</keyword>
<protein>
    <submittedName>
        <fullName evidence="2">Uncharacterized protein</fullName>
    </submittedName>
</protein>
<comment type="caution">
    <text evidence="2">The sequence shown here is derived from an EMBL/GenBank/DDBJ whole genome shotgun (WGS) entry which is preliminary data.</text>
</comment>
<reference evidence="2 3" key="1">
    <citation type="submission" date="2020-08" db="EMBL/GenBank/DDBJ databases">
        <title>Genomic Encyclopedia of Type Strains, Phase III (KMG-III): the genomes of soil and plant-associated and newly described type strains.</title>
        <authorList>
            <person name="Whitman W."/>
        </authorList>
    </citation>
    <scope>NUCLEOTIDE SEQUENCE [LARGE SCALE GENOMIC DNA]</scope>
    <source>
        <strain evidence="2 3">CECT 7247</strain>
    </source>
</reference>
<gene>
    <name evidence="2" type="ORF">FHS28_000678</name>
</gene>
<evidence type="ECO:0000256" key="1">
    <source>
        <dbReference type="SAM" id="MobiDB-lite"/>
    </source>
</evidence>
<evidence type="ECO:0000313" key="3">
    <source>
        <dbReference type="Proteomes" id="UP000574369"/>
    </source>
</evidence>
<dbReference type="RefSeq" id="WP_088449079.1">
    <property type="nucleotide sequence ID" value="NZ_JACHXO010000001.1"/>
</dbReference>
<name>A0ABR6GMH2_9BURK</name>
<dbReference type="Proteomes" id="UP000574369">
    <property type="component" value="Unassembled WGS sequence"/>
</dbReference>
<proteinExistence type="predicted"/>
<sequence length="113" mass="10909">MSDAPRSSSSTPTPGHAGPAKAGTPNVAKPDAGHPAPVPDHAFDESVAGEEDPGASLDNNANGVPPPKDTTPSAANANANVNANANADANASAGARAATATRARNPAAPDAAR</sequence>
<organism evidence="2 3">
    <name type="scientific">Roseateles terrae</name>
    <dbReference type="NCBI Taxonomy" id="431060"/>
    <lineage>
        <taxon>Bacteria</taxon>
        <taxon>Pseudomonadati</taxon>
        <taxon>Pseudomonadota</taxon>
        <taxon>Betaproteobacteria</taxon>
        <taxon>Burkholderiales</taxon>
        <taxon>Sphaerotilaceae</taxon>
        <taxon>Roseateles</taxon>
    </lineage>
</organism>
<dbReference type="EMBL" id="JACHXO010000001">
    <property type="protein sequence ID" value="MBB3193313.1"/>
    <property type="molecule type" value="Genomic_DNA"/>
</dbReference>
<feature type="compositionally biased region" description="Polar residues" evidence="1">
    <location>
        <begin position="1"/>
        <end position="13"/>
    </location>
</feature>